<protein>
    <recommendedName>
        <fullName evidence="4">VCBS repeat-containing protein</fullName>
    </recommendedName>
</protein>
<feature type="chain" id="PRO_5027026991" description="VCBS repeat-containing protein" evidence="1">
    <location>
        <begin position="22"/>
        <end position="290"/>
    </location>
</feature>
<dbReference type="RefSeq" id="WP_165271285.1">
    <property type="nucleotide sequence ID" value="NZ_JAALLS010000032.1"/>
</dbReference>
<feature type="signal peptide" evidence="1">
    <location>
        <begin position="1"/>
        <end position="21"/>
    </location>
</feature>
<dbReference type="EMBL" id="JAALLS010000032">
    <property type="protein sequence ID" value="NGP90056.1"/>
    <property type="molecule type" value="Genomic_DNA"/>
</dbReference>
<evidence type="ECO:0000313" key="3">
    <source>
        <dbReference type="Proteomes" id="UP000479132"/>
    </source>
</evidence>
<keyword evidence="3" id="KW-1185">Reference proteome</keyword>
<gene>
    <name evidence="2" type="ORF">G3569_16990</name>
</gene>
<proteinExistence type="predicted"/>
<accession>A0A6M1T3Q5</accession>
<name>A0A6M1T3Q5_9BACT</name>
<evidence type="ECO:0000313" key="2">
    <source>
        <dbReference type="EMBL" id="NGP90056.1"/>
    </source>
</evidence>
<evidence type="ECO:0000256" key="1">
    <source>
        <dbReference type="SAM" id="SignalP"/>
    </source>
</evidence>
<dbReference type="Proteomes" id="UP000479132">
    <property type="component" value="Unassembled WGS sequence"/>
</dbReference>
<keyword evidence="1" id="KW-0732">Signal</keyword>
<evidence type="ECO:0008006" key="4">
    <source>
        <dbReference type="Google" id="ProtNLM"/>
    </source>
</evidence>
<comment type="caution">
    <text evidence="2">The sequence shown here is derived from an EMBL/GenBank/DDBJ whole genome shotgun (WGS) entry which is preliminary data.</text>
</comment>
<sequence>MVRYLLSILLFIFLLPSFCFSQYVGTGSNTNTTYVNGYFRSDGTYVQGHYRTSRNSYNLDNFSAKGNFNPYTGEFGDIEYSSPYNSLKENGTLDVNYQSYSLDNYNRSATTTKSWFKTKDTDNPLKAKENSISKNNFDEKENWSNKEFFKTYLLSHETIISKIFYLDLSKSEDKKKYFEIVFNDDKYILNKRFKDLNNDGHKDLLIENHSPGYTGSGGFSTYIFIYESGRYKFLQEFFGDYVEVQVTSSNGFNDMVFSHKKYLDEGGFKYVKDFMTWNGGEYTKLVQYSD</sequence>
<organism evidence="2 3">
    <name type="scientific">Fodinibius halophilus</name>
    <dbReference type="NCBI Taxonomy" id="1736908"/>
    <lineage>
        <taxon>Bacteria</taxon>
        <taxon>Pseudomonadati</taxon>
        <taxon>Balneolota</taxon>
        <taxon>Balneolia</taxon>
        <taxon>Balneolales</taxon>
        <taxon>Balneolaceae</taxon>
        <taxon>Fodinibius</taxon>
    </lineage>
</organism>
<dbReference type="AlphaFoldDB" id="A0A6M1T3Q5"/>
<reference evidence="2 3" key="1">
    <citation type="submission" date="2020-02" db="EMBL/GenBank/DDBJ databases">
        <title>Aliifodinibius halophilus 2W32, complete genome.</title>
        <authorList>
            <person name="Li Y."/>
            <person name="Wu S."/>
        </authorList>
    </citation>
    <scope>NUCLEOTIDE SEQUENCE [LARGE SCALE GENOMIC DNA]</scope>
    <source>
        <strain evidence="2 3">2W32</strain>
    </source>
</reference>